<dbReference type="InterPro" id="IPR011604">
    <property type="entry name" value="PDDEXK-like_dom_sf"/>
</dbReference>
<dbReference type="NCBIfam" id="TIGR04256">
    <property type="entry name" value="GxxExxY"/>
    <property type="match status" value="1"/>
</dbReference>
<dbReference type="RefSeq" id="WP_109928246.1">
    <property type="nucleotide sequence ID" value="NZ_QGNY01000001.1"/>
</dbReference>
<dbReference type="EMBL" id="QGNY01000001">
    <property type="protein sequence ID" value="PWS33663.1"/>
    <property type="molecule type" value="Genomic_DNA"/>
</dbReference>
<dbReference type="AlphaFoldDB" id="A0A317F5N4"/>
<reference evidence="2" key="1">
    <citation type="submission" date="2018-05" db="EMBL/GenBank/DDBJ databases">
        <title>Pedobacter paludis sp. nov., isolated from wetland soil.</title>
        <authorList>
            <person name="Zhang Y."/>
        </authorList>
    </citation>
    <scope>NUCLEOTIDE SEQUENCE [LARGE SCALE GENOMIC DNA]</scope>
    <source>
        <strain evidence="2">R-8</strain>
    </source>
</reference>
<organism evidence="1 2">
    <name type="scientific">Pedobacter paludis</name>
    <dbReference type="NCBI Taxonomy" id="2203212"/>
    <lineage>
        <taxon>Bacteria</taxon>
        <taxon>Pseudomonadati</taxon>
        <taxon>Bacteroidota</taxon>
        <taxon>Sphingobacteriia</taxon>
        <taxon>Sphingobacteriales</taxon>
        <taxon>Sphingobacteriaceae</taxon>
        <taxon>Pedobacter</taxon>
    </lineage>
</organism>
<comment type="caution">
    <text evidence="1">The sequence shown here is derived from an EMBL/GenBank/DDBJ whole genome shotgun (WGS) entry which is preliminary data.</text>
</comment>
<accession>A0A317F5N4</accession>
<keyword evidence="2" id="KW-1185">Reference proteome</keyword>
<dbReference type="InterPro" id="IPR026350">
    <property type="entry name" value="GxxExxY"/>
</dbReference>
<dbReference type="Gene3D" id="3.90.320.10">
    <property type="match status" value="1"/>
</dbReference>
<dbReference type="Proteomes" id="UP000245391">
    <property type="component" value="Unassembled WGS sequence"/>
</dbReference>
<name>A0A317F5N4_9SPHI</name>
<sequence>MKFSYIIRGSVFRVYNTLGPGLLESGYEAALKYELEKSELYVQNQVALTMVYENIRVDVGCRLDLVLERKVIIELKSTEMILNVHHKQLLTYLKLSGIKLGLLVNFKTDNIANSIYREAYGLRDY</sequence>
<gene>
    <name evidence="1" type="ORF">DF947_03360</name>
</gene>
<dbReference type="OrthoDB" id="1119698at2"/>
<protein>
    <submittedName>
        <fullName evidence="1">GxxExxY protein</fullName>
    </submittedName>
</protein>
<proteinExistence type="predicted"/>
<evidence type="ECO:0000313" key="2">
    <source>
        <dbReference type="Proteomes" id="UP000245391"/>
    </source>
</evidence>
<evidence type="ECO:0000313" key="1">
    <source>
        <dbReference type="EMBL" id="PWS33663.1"/>
    </source>
</evidence>
<dbReference type="Pfam" id="PF13366">
    <property type="entry name" value="PDDEXK_3"/>
    <property type="match status" value="1"/>
</dbReference>